<evidence type="ECO:0000256" key="3">
    <source>
        <dbReference type="ARBA" id="ARBA00022692"/>
    </source>
</evidence>
<protein>
    <submittedName>
        <fullName evidence="8">Type II secretion system F family protein</fullName>
    </submittedName>
</protein>
<dbReference type="Proteomes" id="UP001209083">
    <property type="component" value="Chromosome"/>
</dbReference>
<evidence type="ECO:0000259" key="7">
    <source>
        <dbReference type="Pfam" id="PF00482"/>
    </source>
</evidence>
<dbReference type="Pfam" id="PF00482">
    <property type="entry name" value="T2SSF"/>
    <property type="match status" value="1"/>
</dbReference>
<dbReference type="InterPro" id="IPR018076">
    <property type="entry name" value="T2SS_GspF_dom"/>
</dbReference>
<evidence type="ECO:0000256" key="4">
    <source>
        <dbReference type="ARBA" id="ARBA00022989"/>
    </source>
</evidence>
<keyword evidence="5 6" id="KW-0472">Membrane</keyword>
<name>A0ABY8QPF0_9MICO</name>
<evidence type="ECO:0000313" key="8">
    <source>
        <dbReference type="EMBL" id="WGW10830.1"/>
    </source>
</evidence>
<feature type="transmembrane region" description="Helical" evidence="6">
    <location>
        <begin position="257"/>
        <end position="275"/>
    </location>
</feature>
<evidence type="ECO:0000256" key="6">
    <source>
        <dbReference type="SAM" id="Phobius"/>
    </source>
</evidence>
<accession>A0ABY8QPF0</accession>
<comment type="subcellular location">
    <subcellularLocation>
        <location evidence="1">Cell membrane</location>
        <topology evidence="1">Multi-pass membrane protein</topology>
    </subcellularLocation>
</comment>
<keyword evidence="4 6" id="KW-1133">Transmembrane helix</keyword>
<sequence>MISHSTASVLCGLLGGAGLFAIWWSCWAPSLRRQRAAPRWRQSLDDLLRQAGVSALSPAGLLAICLGFGLLTGLTGFSITRSPTITACFAMFALAAPLFLVRHRARKRRSSLRELWPEAVDHLASGIRAGLSLPEALGNLAERGPEGLREDFAFSATEYRVTGNFILSIDALKFRMADPVADRIVEALRITREVGGSDLGRMLRTLSAFLREDARTRSELEARQSWTINGARLAVAAPWIVLGLISTRPEAAVAYNTKGGALLLGIGIVASFLAYRTMRRLGRLPDEPRVLR</sequence>
<proteinExistence type="predicted"/>
<gene>
    <name evidence="8" type="ORF">LWF01_11975</name>
</gene>
<reference evidence="8 9" key="1">
    <citation type="submission" date="2023-05" db="EMBL/GenBank/DDBJ databases">
        <title>Lithophilousrod everest ZFBP1038 complete genpme.</title>
        <authorList>
            <person name="Tian M."/>
        </authorList>
    </citation>
    <scope>NUCLEOTIDE SEQUENCE [LARGE SCALE GENOMIC DNA]</scope>
    <source>
        <strain evidence="8 9">ZFBP1038</strain>
    </source>
</reference>
<evidence type="ECO:0000256" key="1">
    <source>
        <dbReference type="ARBA" id="ARBA00004651"/>
    </source>
</evidence>
<feature type="domain" description="Type II secretion system protein GspF" evidence="7">
    <location>
        <begin position="120"/>
        <end position="245"/>
    </location>
</feature>
<dbReference type="EMBL" id="CP090958">
    <property type="protein sequence ID" value="WGW10830.1"/>
    <property type="molecule type" value="Genomic_DNA"/>
</dbReference>
<keyword evidence="3 6" id="KW-0812">Transmembrane</keyword>
<keyword evidence="9" id="KW-1185">Reference proteome</keyword>
<organism evidence="8 9">
    <name type="scientific">Saxibacter everestensis</name>
    <dbReference type="NCBI Taxonomy" id="2909229"/>
    <lineage>
        <taxon>Bacteria</taxon>
        <taxon>Bacillati</taxon>
        <taxon>Actinomycetota</taxon>
        <taxon>Actinomycetes</taxon>
        <taxon>Micrococcales</taxon>
        <taxon>Brevibacteriaceae</taxon>
        <taxon>Saxibacter</taxon>
    </lineage>
</organism>
<feature type="transmembrane region" description="Helical" evidence="6">
    <location>
        <begin position="6"/>
        <end position="26"/>
    </location>
</feature>
<keyword evidence="2" id="KW-1003">Cell membrane</keyword>
<feature type="transmembrane region" description="Helical" evidence="6">
    <location>
        <begin position="226"/>
        <end position="245"/>
    </location>
</feature>
<evidence type="ECO:0000256" key="2">
    <source>
        <dbReference type="ARBA" id="ARBA00022475"/>
    </source>
</evidence>
<feature type="transmembrane region" description="Helical" evidence="6">
    <location>
        <begin position="47"/>
        <end position="71"/>
    </location>
</feature>
<feature type="transmembrane region" description="Helical" evidence="6">
    <location>
        <begin position="83"/>
        <end position="101"/>
    </location>
</feature>
<dbReference type="PANTHER" id="PTHR35007">
    <property type="entry name" value="INTEGRAL MEMBRANE PROTEIN-RELATED"/>
    <property type="match status" value="1"/>
</dbReference>
<evidence type="ECO:0000256" key="5">
    <source>
        <dbReference type="ARBA" id="ARBA00023136"/>
    </source>
</evidence>
<dbReference type="PANTHER" id="PTHR35007:SF2">
    <property type="entry name" value="PILUS ASSEMBLE PROTEIN"/>
    <property type="match status" value="1"/>
</dbReference>
<evidence type="ECO:0000313" key="9">
    <source>
        <dbReference type="Proteomes" id="UP001209083"/>
    </source>
</evidence>